<name>A0ABQ7ECU3_BRACR</name>
<evidence type="ECO:0000313" key="3">
    <source>
        <dbReference type="Proteomes" id="UP000266723"/>
    </source>
</evidence>
<dbReference type="EMBL" id="QGKV02000299">
    <property type="protein sequence ID" value="KAF3594637.1"/>
    <property type="molecule type" value="Genomic_DNA"/>
</dbReference>
<evidence type="ECO:0000256" key="1">
    <source>
        <dbReference type="SAM" id="MobiDB-lite"/>
    </source>
</evidence>
<sequence length="85" mass="9959">MVSVDTLRVSEPNEVEKPKSMRINSMKRKSKIPKDDSTLILIPQTRRDGSIDYRFRNRGDLQPFAKIIAVDTSEQREKTYEKTFQ</sequence>
<organism evidence="2 3">
    <name type="scientific">Brassica cretica</name>
    <name type="common">Mustard</name>
    <dbReference type="NCBI Taxonomy" id="69181"/>
    <lineage>
        <taxon>Eukaryota</taxon>
        <taxon>Viridiplantae</taxon>
        <taxon>Streptophyta</taxon>
        <taxon>Embryophyta</taxon>
        <taxon>Tracheophyta</taxon>
        <taxon>Spermatophyta</taxon>
        <taxon>Magnoliopsida</taxon>
        <taxon>eudicotyledons</taxon>
        <taxon>Gunneridae</taxon>
        <taxon>Pentapetalae</taxon>
        <taxon>rosids</taxon>
        <taxon>malvids</taxon>
        <taxon>Brassicales</taxon>
        <taxon>Brassicaceae</taxon>
        <taxon>Brassiceae</taxon>
        <taxon>Brassica</taxon>
    </lineage>
</organism>
<reference evidence="2 3" key="1">
    <citation type="journal article" date="2020" name="BMC Genomics">
        <title>Intraspecific diversification of the crop wild relative Brassica cretica Lam. using demographic model selection.</title>
        <authorList>
            <person name="Kioukis A."/>
            <person name="Michalopoulou V.A."/>
            <person name="Briers L."/>
            <person name="Pirintsos S."/>
            <person name="Studholme D.J."/>
            <person name="Pavlidis P."/>
            <person name="Sarris P.F."/>
        </authorList>
    </citation>
    <scope>NUCLEOTIDE SEQUENCE [LARGE SCALE GENOMIC DNA]</scope>
    <source>
        <strain evidence="3">cv. PFS-1207/04</strain>
    </source>
</reference>
<accession>A0ABQ7ECU3</accession>
<protein>
    <submittedName>
        <fullName evidence="2">Uncharacterized protein</fullName>
    </submittedName>
</protein>
<evidence type="ECO:0000313" key="2">
    <source>
        <dbReference type="EMBL" id="KAF3594637.1"/>
    </source>
</evidence>
<dbReference type="Proteomes" id="UP000266723">
    <property type="component" value="Unassembled WGS sequence"/>
</dbReference>
<gene>
    <name evidence="2" type="ORF">DY000_02020678</name>
</gene>
<proteinExistence type="predicted"/>
<comment type="caution">
    <text evidence="2">The sequence shown here is derived from an EMBL/GenBank/DDBJ whole genome shotgun (WGS) entry which is preliminary data.</text>
</comment>
<keyword evidence="3" id="KW-1185">Reference proteome</keyword>
<feature type="region of interest" description="Disordered" evidence="1">
    <location>
        <begin position="1"/>
        <end position="30"/>
    </location>
</feature>